<dbReference type="AlphaFoldDB" id="X0YS31"/>
<gene>
    <name evidence="2" type="ORF">S01H1_62128</name>
</gene>
<dbReference type="EMBL" id="BARS01040787">
    <property type="protein sequence ID" value="GAG39491.1"/>
    <property type="molecule type" value="Genomic_DNA"/>
</dbReference>
<protein>
    <submittedName>
        <fullName evidence="2">Uncharacterized protein</fullName>
    </submittedName>
</protein>
<sequence>MLGKRGAQPTRATLYAAVQARIIQAMKRHLRTCGLGTLMRLRPTWVVAAGALAIHFSTAPAWAQRPGHVVEEEGGLLQWGIAVGLAIVICVSAFLNPKRSHRS</sequence>
<reference evidence="2" key="1">
    <citation type="journal article" date="2014" name="Front. Microbiol.">
        <title>High frequency of phylogenetically diverse reductive dehalogenase-homologous genes in deep subseafloor sedimentary metagenomes.</title>
        <authorList>
            <person name="Kawai M."/>
            <person name="Futagami T."/>
            <person name="Toyoda A."/>
            <person name="Takaki Y."/>
            <person name="Nishi S."/>
            <person name="Hori S."/>
            <person name="Arai W."/>
            <person name="Tsubouchi T."/>
            <person name="Morono Y."/>
            <person name="Uchiyama I."/>
            <person name="Ito T."/>
            <person name="Fujiyama A."/>
            <person name="Inagaki F."/>
            <person name="Takami H."/>
        </authorList>
    </citation>
    <scope>NUCLEOTIDE SEQUENCE</scope>
    <source>
        <strain evidence="2">Expedition CK06-06</strain>
    </source>
</reference>
<keyword evidence="1" id="KW-0472">Membrane</keyword>
<keyword evidence="1" id="KW-1133">Transmembrane helix</keyword>
<evidence type="ECO:0000256" key="1">
    <source>
        <dbReference type="SAM" id="Phobius"/>
    </source>
</evidence>
<keyword evidence="1" id="KW-0812">Transmembrane</keyword>
<evidence type="ECO:0000313" key="2">
    <source>
        <dbReference type="EMBL" id="GAG39491.1"/>
    </source>
</evidence>
<name>X0YS31_9ZZZZ</name>
<comment type="caution">
    <text evidence="2">The sequence shown here is derived from an EMBL/GenBank/DDBJ whole genome shotgun (WGS) entry which is preliminary data.</text>
</comment>
<feature type="transmembrane region" description="Helical" evidence="1">
    <location>
        <begin position="76"/>
        <end position="95"/>
    </location>
</feature>
<proteinExistence type="predicted"/>
<accession>X0YS31</accession>
<feature type="transmembrane region" description="Helical" evidence="1">
    <location>
        <begin position="45"/>
        <end position="64"/>
    </location>
</feature>
<organism evidence="2">
    <name type="scientific">marine sediment metagenome</name>
    <dbReference type="NCBI Taxonomy" id="412755"/>
    <lineage>
        <taxon>unclassified sequences</taxon>
        <taxon>metagenomes</taxon>
        <taxon>ecological metagenomes</taxon>
    </lineage>
</organism>